<keyword evidence="2" id="KW-1185">Reference proteome</keyword>
<keyword evidence="1" id="KW-0966">Cell projection</keyword>
<gene>
    <name evidence="1" type="ORF">F511_35620</name>
</gene>
<name>A0A2Z7AL05_9LAMI</name>
<dbReference type="Proteomes" id="UP000250235">
    <property type="component" value="Unassembled WGS sequence"/>
</dbReference>
<dbReference type="AlphaFoldDB" id="A0A2Z7AL05"/>
<sequence>MPNSSGLLVAAEGRTGFLLCGKNLTAAASTAAPPCRRRRDRTCSDRRVEEIPFMPNSSGLLVQADEGVVFPIMDLIKEDLPPPTLKSQIPCEFGWSQAPRRQQGIQLANFCDFEHIFGLTHRIMVKRLATSPHDPLDSIGYPCTRMSGESSTMKHRLLHASGPHPTPSPGDPN</sequence>
<dbReference type="EMBL" id="KV014442">
    <property type="protein sequence ID" value="KZV22146.1"/>
    <property type="molecule type" value="Genomic_DNA"/>
</dbReference>
<reference evidence="1 2" key="1">
    <citation type="journal article" date="2015" name="Proc. Natl. Acad. Sci. U.S.A.">
        <title>The resurrection genome of Boea hygrometrica: A blueprint for survival of dehydration.</title>
        <authorList>
            <person name="Xiao L."/>
            <person name="Yang G."/>
            <person name="Zhang L."/>
            <person name="Yang X."/>
            <person name="Zhao S."/>
            <person name="Ji Z."/>
            <person name="Zhou Q."/>
            <person name="Hu M."/>
            <person name="Wang Y."/>
            <person name="Chen M."/>
            <person name="Xu Y."/>
            <person name="Jin H."/>
            <person name="Xiao X."/>
            <person name="Hu G."/>
            <person name="Bao F."/>
            <person name="Hu Y."/>
            <person name="Wan P."/>
            <person name="Li L."/>
            <person name="Deng X."/>
            <person name="Kuang T."/>
            <person name="Xiang C."/>
            <person name="Zhu J.K."/>
            <person name="Oliver M.J."/>
            <person name="He Y."/>
        </authorList>
    </citation>
    <scope>NUCLEOTIDE SEQUENCE [LARGE SCALE GENOMIC DNA]</scope>
    <source>
        <strain evidence="2">cv. XS01</strain>
    </source>
</reference>
<evidence type="ECO:0000313" key="2">
    <source>
        <dbReference type="Proteomes" id="UP000250235"/>
    </source>
</evidence>
<protein>
    <submittedName>
        <fullName evidence="1">Flagellar associated protein</fullName>
    </submittedName>
</protein>
<organism evidence="1 2">
    <name type="scientific">Dorcoceras hygrometricum</name>
    <dbReference type="NCBI Taxonomy" id="472368"/>
    <lineage>
        <taxon>Eukaryota</taxon>
        <taxon>Viridiplantae</taxon>
        <taxon>Streptophyta</taxon>
        <taxon>Embryophyta</taxon>
        <taxon>Tracheophyta</taxon>
        <taxon>Spermatophyta</taxon>
        <taxon>Magnoliopsida</taxon>
        <taxon>eudicotyledons</taxon>
        <taxon>Gunneridae</taxon>
        <taxon>Pentapetalae</taxon>
        <taxon>asterids</taxon>
        <taxon>lamiids</taxon>
        <taxon>Lamiales</taxon>
        <taxon>Gesneriaceae</taxon>
        <taxon>Didymocarpoideae</taxon>
        <taxon>Trichosporeae</taxon>
        <taxon>Loxocarpinae</taxon>
        <taxon>Dorcoceras</taxon>
    </lineage>
</organism>
<keyword evidence="1" id="KW-0282">Flagellum</keyword>
<accession>A0A2Z7AL05</accession>
<evidence type="ECO:0000313" key="1">
    <source>
        <dbReference type="EMBL" id="KZV22146.1"/>
    </source>
</evidence>
<keyword evidence="1" id="KW-0969">Cilium</keyword>
<proteinExistence type="predicted"/>